<feature type="compositionally biased region" description="Acidic residues" evidence="1">
    <location>
        <begin position="218"/>
        <end position="227"/>
    </location>
</feature>
<proteinExistence type="predicted"/>
<name>A0AAE0UIV7_9TELE</name>
<feature type="compositionally biased region" description="Polar residues" evidence="1">
    <location>
        <begin position="304"/>
        <end position="318"/>
    </location>
</feature>
<feature type="region of interest" description="Disordered" evidence="1">
    <location>
        <begin position="297"/>
        <end position="356"/>
    </location>
</feature>
<feature type="compositionally biased region" description="Basic residues" evidence="1">
    <location>
        <begin position="233"/>
        <end position="243"/>
    </location>
</feature>
<organism evidence="2 3">
    <name type="scientific">Hemibagrus guttatus</name>
    <dbReference type="NCBI Taxonomy" id="175788"/>
    <lineage>
        <taxon>Eukaryota</taxon>
        <taxon>Metazoa</taxon>
        <taxon>Chordata</taxon>
        <taxon>Craniata</taxon>
        <taxon>Vertebrata</taxon>
        <taxon>Euteleostomi</taxon>
        <taxon>Actinopterygii</taxon>
        <taxon>Neopterygii</taxon>
        <taxon>Teleostei</taxon>
        <taxon>Ostariophysi</taxon>
        <taxon>Siluriformes</taxon>
        <taxon>Bagridae</taxon>
        <taxon>Hemibagrus</taxon>
    </lineage>
</organism>
<feature type="region of interest" description="Disordered" evidence="1">
    <location>
        <begin position="96"/>
        <end position="260"/>
    </location>
</feature>
<evidence type="ECO:0000313" key="2">
    <source>
        <dbReference type="EMBL" id="KAK3506417.1"/>
    </source>
</evidence>
<accession>A0AAE0UIV7</accession>
<feature type="compositionally biased region" description="Basic residues" evidence="1">
    <location>
        <begin position="175"/>
        <end position="184"/>
    </location>
</feature>
<feature type="compositionally biased region" description="Acidic residues" evidence="1">
    <location>
        <begin position="106"/>
        <end position="115"/>
    </location>
</feature>
<dbReference type="Proteomes" id="UP001274896">
    <property type="component" value="Unassembled WGS sequence"/>
</dbReference>
<comment type="caution">
    <text evidence="2">The sequence shown here is derived from an EMBL/GenBank/DDBJ whole genome shotgun (WGS) entry which is preliminary data.</text>
</comment>
<evidence type="ECO:0000313" key="3">
    <source>
        <dbReference type="Proteomes" id="UP001274896"/>
    </source>
</evidence>
<protein>
    <submittedName>
        <fullName evidence="2">Uncharacterized protein</fullName>
    </submittedName>
</protein>
<dbReference type="AlphaFoldDB" id="A0AAE0UIV7"/>
<sequence length="356" mass="40142">MDQYFKEAWEGIDLGIAPTFNMMRSSLATYAKRQLGHKTYRKVATFMCCDEHTDKKLYQADDPAEAILWSRYLSVLAISTYAAKKRSKECKKAYGHNDNMETVSSSEEETEEELLELSGPEEPMVILPDSEEEMKQVPRKTYQLRKRNKIVQSKQQRSDSSEHDSEMEEDPVRQRVTKVVKKKSALSPIPQRQINRSKHMVSSSEDDGTDDWKPTQDSSEDDSEMEEGPVRQRVTKVVKKKRALSPIPQRQQAYTNPGKASVLKIHSSKMVFDGTSKEKTHIFNQSSLFEVTLPISGNKRHQVGSPSAQMVVSGSMRESGQGREAEIQDEALEKEGSEGEGQGGEATVQEEGLETG</sequence>
<gene>
    <name evidence="2" type="ORF">QTP70_015748</name>
</gene>
<dbReference type="EMBL" id="JAUCMX010000034">
    <property type="protein sequence ID" value="KAK3506417.1"/>
    <property type="molecule type" value="Genomic_DNA"/>
</dbReference>
<reference evidence="2" key="1">
    <citation type="submission" date="2023-06" db="EMBL/GenBank/DDBJ databases">
        <title>Male Hemibagrus guttatus genome.</title>
        <authorList>
            <person name="Bian C."/>
        </authorList>
    </citation>
    <scope>NUCLEOTIDE SEQUENCE</scope>
    <source>
        <strain evidence="2">Male_cb2023</strain>
        <tissue evidence="2">Muscle</tissue>
    </source>
</reference>
<keyword evidence="3" id="KW-1185">Reference proteome</keyword>
<evidence type="ECO:0000256" key="1">
    <source>
        <dbReference type="SAM" id="MobiDB-lite"/>
    </source>
</evidence>
<feature type="compositionally biased region" description="Basic and acidic residues" evidence="1">
    <location>
        <begin position="320"/>
        <end position="337"/>
    </location>
</feature>